<dbReference type="CTD" id="20206908"/>
<sequence length="186" mass="22023">MKKYKLREAETARQRERDKTEFRLKSQELDSTTRSRVYNRRVADDAGEDNDTVKVMQQTPFFAESLKHLIGTCPLESRDIPAFFEHVLFILLHNKNYSTPILLFVRYLFIFGQNDYFSSTDVREKKRKFSRGDWGRMDQDICVMCGEAGRDNEMWFRCRNCAKWAHELCTSVSSAVDYICEFCIHE</sequence>
<reference evidence="3" key="3">
    <citation type="submission" date="2015-06" db="UniProtKB">
        <authorList>
            <consortium name="EnsemblMetazoa"/>
        </authorList>
    </citation>
    <scope>IDENTIFICATION</scope>
</reference>
<gene>
    <name evidence="3" type="primary">20206908</name>
    <name evidence="2" type="ORF">HELRODRAFT_178694</name>
</gene>
<dbReference type="EMBL" id="AMQM01006527">
    <property type="status" value="NOT_ANNOTATED_CDS"/>
    <property type="molecule type" value="Genomic_DNA"/>
</dbReference>
<dbReference type="HOGENOM" id="CLU_1455970_0_0_1"/>
<dbReference type="InterPro" id="IPR011011">
    <property type="entry name" value="Znf_FYVE_PHD"/>
</dbReference>
<dbReference type="SUPFAM" id="SSF57903">
    <property type="entry name" value="FYVE/PHD zinc finger"/>
    <property type="match status" value="1"/>
</dbReference>
<dbReference type="EnsemblMetazoa" id="HelroT178694">
    <property type="protein sequence ID" value="HelroP178694"/>
    <property type="gene ID" value="HelroG178694"/>
</dbReference>
<dbReference type="Proteomes" id="UP000015101">
    <property type="component" value="Unassembled WGS sequence"/>
</dbReference>
<dbReference type="KEGG" id="hro:HELRODRAFT_178694"/>
<dbReference type="EMBL" id="AMQM01006528">
    <property type="status" value="NOT_ANNOTATED_CDS"/>
    <property type="molecule type" value="Genomic_DNA"/>
</dbReference>
<reference evidence="2 4" key="2">
    <citation type="journal article" date="2013" name="Nature">
        <title>Insights into bilaterian evolution from three spiralian genomes.</title>
        <authorList>
            <person name="Simakov O."/>
            <person name="Marletaz F."/>
            <person name="Cho S.J."/>
            <person name="Edsinger-Gonzales E."/>
            <person name="Havlak P."/>
            <person name="Hellsten U."/>
            <person name="Kuo D.H."/>
            <person name="Larsson T."/>
            <person name="Lv J."/>
            <person name="Arendt D."/>
            <person name="Savage R."/>
            <person name="Osoegawa K."/>
            <person name="de Jong P."/>
            <person name="Grimwood J."/>
            <person name="Chapman J.A."/>
            <person name="Shapiro H."/>
            <person name="Aerts A."/>
            <person name="Otillar R.P."/>
            <person name="Terry A.Y."/>
            <person name="Boore J.L."/>
            <person name="Grigoriev I.V."/>
            <person name="Lindberg D.R."/>
            <person name="Seaver E.C."/>
            <person name="Weisblat D.A."/>
            <person name="Putnam N.H."/>
            <person name="Rokhsar D.S."/>
        </authorList>
    </citation>
    <scope>NUCLEOTIDE SEQUENCE</scope>
</reference>
<dbReference type="InParanoid" id="T1FDK9"/>
<evidence type="ECO:0000313" key="4">
    <source>
        <dbReference type="Proteomes" id="UP000015101"/>
    </source>
</evidence>
<evidence type="ECO:0000313" key="3">
    <source>
        <dbReference type="EnsemblMetazoa" id="HelroP178694"/>
    </source>
</evidence>
<dbReference type="AlphaFoldDB" id="T1FDK9"/>
<dbReference type="GeneID" id="20206908"/>
<dbReference type="InterPro" id="IPR013083">
    <property type="entry name" value="Znf_RING/FYVE/PHD"/>
</dbReference>
<protein>
    <recommendedName>
        <fullName evidence="5">Zinc finger PHD-type domain-containing protein</fullName>
    </recommendedName>
</protein>
<evidence type="ECO:0000256" key="1">
    <source>
        <dbReference type="SAM" id="MobiDB-lite"/>
    </source>
</evidence>
<evidence type="ECO:0008006" key="5">
    <source>
        <dbReference type="Google" id="ProtNLM"/>
    </source>
</evidence>
<dbReference type="RefSeq" id="XP_009025026.1">
    <property type="nucleotide sequence ID" value="XM_009026778.1"/>
</dbReference>
<dbReference type="EMBL" id="KB097487">
    <property type="protein sequence ID" value="ESN96894.1"/>
    <property type="molecule type" value="Genomic_DNA"/>
</dbReference>
<evidence type="ECO:0000313" key="2">
    <source>
        <dbReference type="EMBL" id="ESN96894.1"/>
    </source>
</evidence>
<feature type="region of interest" description="Disordered" evidence="1">
    <location>
        <begin position="1"/>
        <end position="31"/>
    </location>
</feature>
<proteinExistence type="predicted"/>
<reference evidence="4" key="1">
    <citation type="submission" date="2012-12" db="EMBL/GenBank/DDBJ databases">
        <authorList>
            <person name="Hellsten U."/>
            <person name="Grimwood J."/>
            <person name="Chapman J.A."/>
            <person name="Shapiro H."/>
            <person name="Aerts A."/>
            <person name="Otillar R.P."/>
            <person name="Terry A.Y."/>
            <person name="Boore J.L."/>
            <person name="Simakov O."/>
            <person name="Marletaz F."/>
            <person name="Cho S.-J."/>
            <person name="Edsinger-Gonzales E."/>
            <person name="Havlak P."/>
            <person name="Kuo D.-H."/>
            <person name="Larsson T."/>
            <person name="Lv J."/>
            <person name="Arendt D."/>
            <person name="Savage R."/>
            <person name="Osoegawa K."/>
            <person name="de Jong P."/>
            <person name="Lindberg D.R."/>
            <person name="Seaver E.C."/>
            <person name="Weisblat D.A."/>
            <person name="Putnam N.H."/>
            <person name="Grigoriev I.V."/>
            <person name="Rokhsar D.S."/>
        </authorList>
    </citation>
    <scope>NUCLEOTIDE SEQUENCE</scope>
</reference>
<accession>T1FDK9</accession>
<dbReference type="Gene3D" id="3.30.40.10">
    <property type="entry name" value="Zinc/RING finger domain, C3HC4 (zinc finger)"/>
    <property type="match status" value="1"/>
</dbReference>
<organism evidence="3 4">
    <name type="scientific">Helobdella robusta</name>
    <name type="common">Californian leech</name>
    <dbReference type="NCBI Taxonomy" id="6412"/>
    <lineage>
        <taxon>Eukaryota</taxon>
        <taxon>Metazoa</taxon>
        <taxon>Spiralia</taxon>
        <taxon>Lophotrochozoa</taxon>
        <taxon>Annelida</taxon>
        <taxon>Clitellata</taxon>
        <taxon>Hirudinea</taxon>
        <taxon>Rhynchobdellida</taxon>
        <taxon>Glossiphoniidae</taxon>
        <taxon>Helobdella</taxon>
    </lineage>
</organism>
<dbReference type="OrthoDB" id="6780991at2759"/>
<keyword evidence="4" id="KW-1185">Reference proteome</keyword>
<name>T1FDK9_HELRO</name>